<proteinExistence type="inferred from homology"/>
<keyword evidence="13 15" id="KW-0472">Membrane</keyword>
<sequence>MYLPLTSAALQSRLQLRYMFDYLKQGECDDIIIDNMRGSIDPESTLDFSGYDHFMAMPNLGVFKDSGFPFTRLADLSQTAVVLADQPSPEDVSAYLNVLGRFGESTGYPATGVTVMQAAQIASAADKDILVMSSGTDQPLLKQWADRLPTSGNGQQQGFELSDLSFRLREWMSPDPDENQRRARVAMAFSSDARSTFLTGFESPLQKGRSVVLISSGQPGGMSDVTRALSSSDKVQGSLVVVRGDSVEALVAEQNYYVGDLGPLKYVQWLMSRNVLWLLLAVVVGVVLVTGVAYLTLRSLAKRRLEHE</sequence>
<evidence type="ECO:0000256" key="12">
    <source>
        <dbReference type="ARBA" id="ARBA00022989"/>
    </source>
</evidence>
<evidence type="ECO:0000256" key="4">
    <source>
        <dbReference type="ARBA" id="ARBA00010714"/>
    </source>
</evidence>
<evidence type="ECO:0000256" key="5">
    <source>
        <dbReference type="ARBA" id="ARBA00011437"/>
    </source>
</evidence>
<dbReference type="STRING" id="129140.ALO44_03873"/>
<reference evidence="16 17" key="1">
    <citation type="submission" date="2015-09" db="EMBL/GenBank/DDBJ databases">
        <title>Genome announcement of multiple Pseudomonas syringae strains.</title>
        <authorList>
            <person name="Thakur S."/>
            <person name="Wang P.W."/>
            <person name="Gong Y."/>
            <person name="Weir B.S."/>
            <person name="Guttman D.S."/>
        </authorList>
    </citation>
    <scope>NUCLEOTIDE SEQUENCE [LARGE SCALE GENOMIC DNA]</scope>
    <source>
        <strain evidence="16 17">ICMP4091</strain>
    </source>
</reference>
<comment type="subcellular location">
    <subcellularLocation>
        <location evidence="2">Cell inner membrane</location>
        <topology evidence="2">Single-pass membrane protein</topology>
    </subcellularLocation>
</comment>
<comment type="similarity">
    <text evidence="4 15">Belongs to the AcsB/BcsB family.</text>
</comment>
<dbReference type="GO" id="GO:0005886">
    <property type="term" value="C:plasma membrane"/>
    <property type="evidence" value="ECO:0007669"/>
    <property type="project" value="UniProtKB-SubCell"/>
</dbReference>
<evidence type="ECO:0000313" key="16">
    <source>
        <dbReference type="EMBL" id="KPY83843.1"/>
    </source>
</evidence>
<dbReference type="UniPathway" id="UPA00694"/>
<keyword evidence="8 15" id="KW-0997">Cell inner membrane</keyword>
<dbReference type="Proteomes" id="UP000050474">
    <property type="component" value="Unassembled WGS sequence"/>
</dbReference>
<dbReference type="GO" id="GO:0006011">
    <property type="term" value="P:UDP-alpha-D-glucose metabolic process"/>
    <property type="evidence" value="ECO:0007669"/>
    <property type="project" value="InterPro"/>
</dbReference>
<evidence type="ECO:0000256" key="15">
    <source>
        <dbReference type="RuleBase" id="RU365021"/>
    </source>
</evidence>
<keyword evidence="10 15" id="KW-0812">Transmembrane</keyword>
<keyword evidence="12 15" id="KW-1133">Transmembrane helix</keyword>
<dbReference type="EMBL" id="LJRM01000139">
    <property type="protein sequence ID" value="KPY83843.1"/>
    <property type="molecule type" value="Genomic_DNA"/>
</dbReference>
<feature type="transmembrane region" description="Helical" evidence="15">
    <location>
        <begin position="275"/>
        <end position="297"/>
    </location>
</feature>
<evidence type="ECO:0000256" key="2">
    <source>
        <dbReference type="ARBA" id="ARBA00004377"/>
    </source>
</evidence>
<evidence type="ECO:0000313" key="17">
    <source>
        <dbReference type="Proteomes" id="UP000050474"/>
    </source>
</evidence>
<evidence type="ECO:0000256" key="3">
    <source>
        <dbReference type="ARBA" id="ARBA00005186"/>
    </source>
</evidence>
<dbReference type="InterPro" id="IPR003920">
    <property type="entry name" value="Cell_synth_B"/>
</dbReference>
<comment type="pathway">
    <text evidence="3 15">Glycan metabolism; bacterial cellulose biosynthesis.</text>
</comment>
<keyword evidence="11 15" id="KW-0135">Cellulose biosynthesis</keyword>
<evidence type="ECO:0000256" key="13">
    <source>
        <dbReference type="ARBA" id="ARBA00023136"/>
    </source>
</evidence>
<comment type="caution">
    <text evidence="16">The sequence shown here is derived from an EMBL/GenBank/DDBJ whole genome shotgun (WGS) entry which is preliminary data.</text>
</comment>
<accession>A0A0Q0C8B2</accession>
<dbReference type="InterPro" id="IPR018513">
    <property type="entry name" value="Cell_synthase_bac"/>
</dbReference>
<organism evidence="16 17">
    <name type="scientific">Pseudomonas syringae pv. tagetis</name>
    <dbReference type="NCBI Taxonomy" id="129140"/>
    <lineage>
        <taxon>Bacteria</taxon>
        <taxon>Pseudomonadati</taxon>
        <taxon>Pseudomonadota</taxon>
        <taxon>Gammaproteobacteria</taxon>
        <taxon>Pseudomonadales</taxon>
        <taxon>Pseudomonadaceae</taxon>
        <taxon>Pseudomonas</taxon>
    </lineage>
</organism>
<evidence type="ECO:0000256" key="7">
    <source>
        <dbReference type="ARBA" id="ARBA00022475"/>
    </source>
</evidence>
<evidence type="ECO:0000256" key="8">
    <source>
        <dbReference type="ARBA" id="ARBA00022519"/>
    </source>
</evidence>
<dbReference type="AlphaFoldDB" id="A0A0Q0C8B2"/>
<evidence type="ECO:0000256" key="9">
    <source>
        <dbReference type="ARBA" id="ARBA00022636"/>
    </source>
</evidence>
<dbReference type="Pfam" id="PF03170">
    <property type="entry name" value="BcsB"/>
    <property type="match status" value="1"/>
</dbReference>
<protein>
    <recommendedName>
        <fullName evidence="6 15">Cyclic di-GMP-binding protein</fullName>
    </recommendedName>
    <alternativeName>
        <fullName evidence="14 15">Cellulose synthase regulatory subunit</fullName>
    </alternativeName>
</protein>
<dbReference type="PATRIC" id="fig|129140.3.peg.5043"/>
<gene>
    <name evidence="16" type="ORF">ALO44_03873</name>
</gene>
<dbReference type="PANTHER" id="PTHR39083:SF1">
    <property type="entry name" value="CYCLIC DI-GMP-BINDING PROTEIN"/>
    <property type="match status" value="1"/>
</dbReference>
<evidence type="ECO:0000256" key="10">
    <source>
        <dbReference type="ARBA" id="ARBA00022692"/>
    </source>
</evidence>
<keyword evidence="7 15" id="KW-1003">Cell membrane</keyword>
<keyword evidence="9 15" id="KW-0973">c-di-GMP</keyword>
<dbReference type="PRINTS" id="PR01440">
    <property type="entry name" value="CELLSNTHASEB"/>
</dbReference>
<dbReference type="PANTHER" id="PTHR39083">
    <property type="entry name" value="CYCLIC DI-GMP-BINDING PROTEIN"/>
    <property type="match status" value="1"/>
</dbReference>
<evidence type="ECO:0000256" key="1">
    <source>
        <dbReference type="ARBA" id="ARBA00002057"/>
    </source>
</evidence>
<comment type="subunit">
    <text evidence="5 15">Tightly associated with the cellulose synthase catalytic subunit.</text>
</comment>
<evidence type="ECO:0000256" key="14">
    <source>
        <dbReference type="ARBA" id="ARBA00033444"/>
    </source>
</evidence>
<comment type="function">
    <text evidence="1 15">Binds the cellulose synthase activator, bis-(3'-5') cyclic diguanylic acid (c-di-GMP).</text>
</comment>
<name>A0A0Q0C8B2_9PSED</name>
<dbReference type="GO" id="GO:0030244">
    <property type="term" value="P:cellulose biosynthetic process"/>
    <property type="evidence" value="ECO:0007669"/>
    <property type="project" value="UniProtKB-KW"/>
</dbReference>
<evidence type="ECO:0000256" key="11">
    <source>
        <dbReference type="ARBA" id="ARBA00022916"/>
    </source>
</evidence>
<evidence type="ECO:0000256" key="6">
    <source>
        <dbReference type="ARBA" id="ARBA00021844"/>
    </source>
</evidence>